<keyword evidence="1" id="KW-1133">Transmembrane helix</keyword>
<proteinExistence type="predicted"/>
<feature type="transmembrane region" description="Helical" evidence="1">
    <location>
        <begin position="39"/>
        <end position="59"/>
    </location>
</feature>
<evidence type="ECO:0000313" key="3">
    <source>
        <dbReference type="Proteomes" id="UP001232493"/>
    </source>
</evidence>
<organism evidence="2 3">
    <name type="scientific">Marinitoga aeolica</name>
    <dbReference type="NCBI Taxonomy" id="2809031"/>
    <lineage>
        <taxon>Bacteria</taxon>
        <taxon>Thermotogati</taxon>
        <taxon>Thermotogota</taxon>
        <taxon>Thermotogae</taxon>
        <taxon>Petrotogales</taxon>
        <taxon>Petrotogaceae</taxon>
        <taxon>Marinitoga</taxon>
    </lineage>
</organism>
<feature type="transmembrane region" description="Helical" evidence="1">
    <location>
        <begin position="117"/>
        <end position="137"/>
    </location>
</feature>
<dbReference type="InterPro" id="IPR025699">
    <property type="entry name" value="ABC2_memb-like"/>
</dbReference>
<dbReference type="EMBL" id="CP069362">
    <property type="protein sequence ID" value="WGS64306.1"/>
    <property type="molecule type" value="Genomic_DNA"/>
</dbReference>
<accession>A0ABY8PNT9</accession>
<feature type="transmembrane region" description="Helical" evidence="1">
    <location>
        <begin position="12"/>
        <end position="33"/>
    </location>
</feature>
<evidence type="ECO:0000313" key="2">
    <source>
        <dbReference type="EMBL" id="WGS64306.1"/>
    </source>
</evidence>
<dbReference type="RefSeq" id="WP_280997864.1">
    <property type="nucleotide sequence ID" value="NZ_CP069362.1"/>
</dbReference>
<keyword evidence="3" id="KW-1185">Reference proteome</keyword>
<feature type="transmembrane region" description="Helical" evidence="1">
    <location>
        <begin position="90"/>
        <end position="111"/>
    </location>
</feature>
<name>A0ABY8PNT9_9BACT</name>
<reference evidence="2 3" key="1">
    <citation type="submission" date="2021-02" db="EMBL/GenBank/DDBJ databases">
        <title>Characterization of Marinitoga sp. nov. str. BP5-C20A.</title>
        <authorList>
            <person name="Erauso G."/>
            <person name="Postec A."/>
        </authorList>
    </citation>
    <scope>NUCLEOTIDE SEQUENCE [LARGE SCALE GENOMIC DNA]</scope>
    <source>
        <strain evidence="2 3">BP5-C20A</strain>
    </source>
</reference>
<feature type="transmembrane region" description="Helical" evidence="1">
    <location>
        <begin position="149"/>
        <end position="166"/>
    </location>
</feature>
<protein>
    <submittedName>
        <fullName evidence="2">ABC-2 transporter permease</fullName>
    </submittedName>
</protein>
<sequence length="211" mass="24511">MKLIFNLVKKDILLAKNYLLLTFITAIIIPIFVNSKVGNMGGSFLNFFIMIIYTQYLLYNSISIVEHKYKGSYLLSATPYGRKLQIKAKYFFILLIFILCFFLYNILSIAFSIPKLTLVSVGLTLLIISIFWGVIIPLQYKFGYEKTKYILAMFIFLTPFLLPNIIKNLFVKGYNLSISGGIFDILLYTFSILFLYISMKVSIFIYLRKDF</sequence>
<keyword evidence="1" id="KW-0812">Transmembrane</keyword>
<keyword evidence="1" id="KW-0472">Membrane</keyword>
<dbReference type="Proteomes" id="UP001232493">
    <property type="component" value="Chromosome"/>
</dbReference>
<evidence type="ECO:0000256" key="1">
    <source>
        <dbReference type="SAM" id="Phobius"/>
    </source>
</evidence>
<feature type="transmembrane region" description="Helical" evidence="1">
    <location>
        <begin position="186"/>
        <end position="207"/>
    </location>
</feature>
<gene>
    <name evidence="2" type="ORF">JRV97_07970</name>
</gene>
<dbReference type="Pfam" id="PF13346">
    <property type="entry name" value="ABC2_membrane_5"/>
    <property type="match status" value="1"/>
</dbReference>